<sequence length="1020" mass="117143">MWNNQALRWYLEMTLHAPLKDMFDEKKGIIFNSNKEAMMIAPRDKPCSSCEKRKHQRASFKTKQTSSIKKCLHLLYIDLFGPVTPRSINHEKYTLVIIDEYSRYTWVYFLKKKSYAPETIMSFIKRVENQNDIKVIQLRTDNGTEFKNSIHVNFYDEKRISQNFSSPYSPEQNGVVERKNRTLIEAERTMLSGSVTTCYTQNMSTIVKRHLKTPCEIFRWRLPNINFFHVFGCQVFIHNHKDHLGKFDEKADDGYFLRYSLVTKAFRVFNTRRQQTEETYHITFNESTKDIKFSKPSVDDINIVESERYPPDEYLHHFEPSERYQVDSNVVQYIEPYEKPEPIVTKANAPVDQNDLNDQADQVDLNDQNDHPDTSAPNAVSSIQIESPSSIPSMASLSPQDRWFKDKHIELVNIIDNPGARMLTRAMAKELIDAMQQELNQFARFKVWTLVPPPYGKTIIGSKWVFRSKRDEIGIVIKNKARLVAQGYNQQEGIDYDETFAPVTRLEAIRIFFAFVVYMNFIVYQMDVKSAFLNGKLKEEVYVKQPLGFENSEFPNHVCKLDKALYGLKQAPRECTKLCKQFAKPMTQKYEISMMSVLTYFLGFQIKQSERGISINQEKYVKDLLKKYDIYGSLVKTPMVPPNNLRPDLIGKVVNETQYRGMIGSLMYLTTSRPDIQFSTCLCARYQAKESHLIAIKRIFWYLKGTISLGLWYPKCSGFDLKGYSDSDYAGCNMDRKSTSDHILNWDIELHFIPTQYQLADIFTKPLDKLTFKRLIVELGGKTGGLDQISNKDATILYCLANGVKLTINPTQVFSVRNWALKLNQTEGPPFTDPMKAICNLDVPVDSKSPTPSSQTEEVPQEKETQSSSAKDKSQSHPSPPTPVVGEIHKEVYFFNLHSEFASGHDASADSIVEAYSVNFTPNDSIPSKQDQTKSAGDGLKTDHTDLGTNKESRADEILKKIKLEDLSDLLKDIRSALFTLDSPQDEPIIVSDEIEEEVNKDKDTHATSHDVPKETSISV</sequence>
<reference evidence="5" key="1">
    <citation type="journal article" date="2022" name="Int. J. Mol. Sci.">
        <title>Draft Genome of Tanacetum Coccineum: Genomic Comparison of Closely Related Tanacetum-Family Plants.</title>
        <authorList>
            <person name="Yamashiro T."/>
            <person name="Shiraishi A."/>
            <person name="Nakayama K."/>
            <person name="Satake H."/>
        </authorList>
    </citation>
    <scope>NUCLEOTIDE SEQUENCE</scope>
</reference>
<dbReference type="InterPro" id="IPR012337">
    <property type="entry name" value="RNaseH-like_sf"/>
</dbReference>
<dbReference type="SUPFAM" id="SSF56672">
    <property type="entry name" value="DNA/RNA polymerases"/>
    <property type="match status" value="1"/>
</dbReference>
<feature type="compositionally biased region" description="Low complexity" evidence="3">
    <location>
        <begin position="381"/>
        <end position="391"/>
    </location>
</feature>
<name>A0ABQ5F0V1_9ASTR</name>
<keyword evidence="2" id="KW-0378">Hydrolase</keyword>
<dbReference type="InterPro" id="IPR013103">
    <property type="entry name" value="RVT_2"/>
</dbReference>
<proteinExistence type="predicted"/>
<organism evidence="5 6">
    <name type="scientific">Tanacetum coccineum</name>
    <dbReference type="NCBI Taxonomy" id="301880"/>
    <lineage>
        <taxon>Eukaryota</taxon>
        <taxon>Viridiplantae</taxon>
        <taxon>Streptophyta</taxon>
        <taxon>Embryophyta</taxon>
        <taxon>Tracheophyta</taxon>
        <taxon>Spermatophyta</taxon>
        <taxon>Magnoliopsida</taxon>
        <taxon>eudicotyledons</taxon>
        <taxon>Gunneridae</taxon>
        <taxon>Pentapetalae</taxon>
        <taxon>asterids</taxon>
        <taxon>campanulids</taxon>
        <taxon>Asterales</taxon>
        <taxon>Asteraceae</taxon>
        <taxon>Asteroideae</taxon>
        <taxon>Anthemideae</taxon>
        <taxon>Anthemidinae</taxon>
        <taxon>Tanacetum</taxon>
    </lineage>
</organism>
<dbReference type="EMBL" id="BQNB010016883">
    <property type="protein sequence ID" value="GJT56860.1"/>
    <property type="molecule type" value="Genomic_DNA"/>
</dbReference>
<feature type="domain" description="Integrase catalytic" evidence="4">
    <location>
        <begin position="66"/>
        <end position="231"/>
    </location>
</feature>
<dbReference type="Pfam" id="PF25597">
    <property type="entry name" value="SH3_retrovirus"/>
    <property type="match status" value="1"/>
</dbReference>
<dbReference type="InterPro" id="IPR001584">
    <property type="entry name" value="Integrase_cat-core"/>
</dbReference>
<protein>
    <submittedName>
        <fullName evidence="5">Retrovirus-related pol polyprotein from transposon TNT 1-94</fullName>
    </submittedName>
</protein>
<dbReference type="PROSITE" id="PS50994">
    <property type="entry name" value="INTEGRASE"/>
    <property type="match status" value="1"/>
</dbReference>
<dbReference type="PANTHER" id="PTHR42648">
    <property type="entry name" value="TRANSPOSASE, PUTATIVE-RELATED"/>
    <property type="match status" value="1"/>
</dbReference>
<evidence type="ECO:0000256" key="2">
    <source>
        <dbReference type="ARBA" id="ARBA00022801"/>
    </source>
</evidence>
<dbReference type="Proteomes" id="UP001151760">
    <property type="component" value="Unassembled WGS sequence"/>
</dbReference>
<dbReference type="PANTHER" id="PTHR42648:SF32">
    <property type="entry name" value="RIBONUCLEASE H-LIKE DOMAIN, GAG-PRE-INTEGRASE DOMAIN PROTEIN-RELATED"/>
    <property type="match status" value="1"/>
</dbReference>
<evidence type="ECO:0000256" key="1">
    <source>
        <dbReference type="ARBA" id="ARBA00022723"/>
    </source>
</evidence>
<dbReference type="SUPFAM" id="SSF53098">
    <property type="entry name" value="Ribonuclease H-like"/>
    <property type="match status" value="1"/>
</dbReference>
<dbReference type="InterPro" id="IPR036397">
    <property type="entry name" value="RNaseH_sf"/>
</dbReference>
<comment type="caution">
    <text evidence="5">The sequence shown here is derived from an EMBL/GenBank/DDBJ whole genome shotgun (WGS) entry which is preliminary data.</text>
</comment>
<feature type="compositionally biased region" description="Polar residues" evidence="3">
    <location>
        <begin position="848"/>
        <end position="858"/>
    </location>
</feature>
<feature type="region of interest" description="Disordered" evidence="3">
    <location>
        <begin position="920"/>
        <end position="948"/>
    </location>
</feature>
<reference evidence="5" key="2">
    <citation type="submission" date="2022-01" db="EMBL/GenBank/DDBJ databases">
        <authorList>
            <person name="Yamashiro T."/>
            <person name="Shiraishi A."/>
            <person name="Satake H."/>
            <person name="Nakayama K."/>
        </authorList>
    </citation>
    <scope>NUCLEOTIDE SEQUENCE</scope>
</reference>
<feature type="region of interest" description="Disordered" evidence="3">
    <location>
        <begin position="842"/>
        <end position="885"/>
    </location>
</feature>
<feature type="region of interest" description="Disordered" evidence="3">
    <location>
        <begin position="362"/>
        <end position="391"/>
    </location>
</feature>
<feature type="compositionally biased region" description="Basic and acidic residues" evidence="3">
    <location>
        <begin position="998"/>
        <end position="1014"/>
    </location>
</feature>
<evidence type="ECO:0000259" key="4">
    <source>
        <dbReference type="PROSITE" id="PS50994"/>
    </source>
</evidence>
<evidence type="ECO:0000313" key="6">
    <source>
        <dbReference type="Proteomes" id="UP001151760"/>
    </source>
</evidence>
<evidence type="ECO:0000256" key="3">
    <source>
        <dbReference type="SAM" id="MobiDB-lite"/>
    </source>
</evidence>
<feature type="compositionally biased region" description="Polar residues" evidence="3">
    <location>
        <begin position="920"/>
        <end position="935"/>
    </location>
</feature>
<dbReference type="InterPro" id="IPR057670">
    <property type="entry name" value="SH3_retrovirus"/>
</dbReference>
<feature type="region of interest" description="Disordered" evidence="3">
    <location>
        <begin position="986"/>
        <end position="1020"/>
    </location>
</feature>
<keyword evidence="1" id="KW-0479">Metal-binding</keyword>
<dbReference type="Pfam" id="PF00665">
    <property type="entry name" value="rve"/>
    <property type="match status" value="1"/>
</dbReference>
<dbReference type="InterPro" id="IPR039537">
    <property type="entry name" value="Retrotran_Ty1/copia-like"/>
</dbReference>
<keyword evidence="6" id="KW-1185">Reference proteome</keyword>
<feature type="compositionally biased region" description="Basic and acidic residues" evidence="3">
    <location>
        <begin position="860"/>
        <end position="875"/>
    </location>
</feature>
<gene>
    <name evidence="5" type="ORF">Tco_0991914</name>
</gene>
<dbReference type="Pfam" id="PF07727">
    <property type="entry name" value="RVT_2"/>
    <property type="match status" value="1"/>
</dbReference>
<accession>A0ABQ5F0V1</accession>
<evidence type="ECO:0000313" key="5">
    <source>
        <dbReference type="EMBL" id="GJT56860.1"/>
    </source>
</evidence>
<dbReference type="InterPro" id="IPR043502">
    <property type="entry name" value="DNA/RNA_pol_sf"/>
</dbReference>
<dbReference type="Gene3D" id="3.30.420.10">
    <property type="entry name" value="Ribonuclease H-like superfamily/Ribonuclease H"/>
    <property type="match status" value="1"/>
</dbReference>